<dbReference type="Proteomes" id="UP000617628">
    <property type="component" value="Unassembled WGS sequence"/>
</dbReference>
<evidence type="ECO:0000256" key="3">
    <source>
        <dbReference type="SAM" id="Coils"/>
    </source>
</evidence>
<evidence type="ECO:0000256" key="1">
    <source>
        <dbReference type="ARBA" id="ARBA00022741"/>
    </source>
</evidence>
<keyword evidence="3" id="KW-0175">Coiled coil</keyword>
<gene>
    <name evidence="7" type="ORF">JIN87_13755</name>
</gene>
<comment type="caution">
    <text evidence="7">The sequence shown here is derived from an EMBL/GenBank/DDBJ whole genome shotgun (WGS) entry which is preliminary data.</text>
</comment>
<feature type="coiled-coil region" evidence="3">
    <location>
        <begin position="221"/>
        <end position="307"/>
    </location>
</feature>
<feature type="compositionally biased region" description="Polar residues" evidence="4">
    <location>
        <begin position="1"/>
        <end position="15"/>
    </location>
</feature>
<keyword evidence="5" id="KW-0812">Transmembrane</keyword>
<evidence type="ECO:0000313" key="8">
    <source>
        <dbReference type="Proteomes" id="UP000617628"/>
    </source>
</evidence>
<dbReference type="InterPro" id="IPR002586">
    <property type="entry name" value="CobQ/CobB/MinD/ParA_Nub-bd_dom"/>
</dbReference>
<dbReference type="Gene3D" id="3.40.50.300">
    <property type="entry name" value="P-loop containing nucleotide triphosphate hydrolases"/>
    <property type="match status" value="1"/>
</dbReference>
<keyword evidence="1" id="KW-0547">Nucleotide-binding</keyword>
<evidence type="ECO:0000256" key="2">
    <source>
        <dbReference type="ARBA" id="ARBA00022840"/>
    </source>
</evidence>
<feature type="compositionally biased region" description="Low complexity" evidence="4">
    <location>
        <begin position="37"/>
        <end position="51"/>
    </location>
</feature>
<dbReference type="GO" id="GO:0005524">
    <property type="term" value="F:ATP binding"/>
    <property type="evidence" value="ECO:0007669"/>
    <property type="project" value="UniProtKB-KW"/>
</dbReference>
<keyword evidence="8" id="KW-1185">Reference proteome</keyword>
<accession>A0A934RW71</accession>
<dbReference type="EMBL" id="JAENIL010000024">
    <property type="protein sequence ID" value="MBK1877937.1"/>
    <property type="molecule type" value="Genomic_DNA"/>
</dbReference>
<dbReference type="NCBIfam" id="TIGR01007">
    <property type="entry name" value="eps_fam"/>
    <property type="match status" value="1"/>
</dbReference>
<proteinExistence type="predicted"/>
<dbReference type="AlphaFoldDB" id="A0A934RW71"/>
<dbReference type="InterPro" id="IPR027417">
    <property type="entry name" value="P-loop_NTPase"/>
</dbReference>
<dbReference type="RefSeq" id="WP_200356150.1">
    <property type="nucleotide sequence ID" value="NZ_JAENIL010000024.1"/>
</dbReference>
<sequence length="782" mass="87458">MSESETPENPRSSNNGKHERNGEGSSSLQPEWRTSRGGAPAKPGSSSKSGSQTEERPASELVSRVRAFLSIIRSRWISGAVVAVLVGVAFVYFESRYTPDQTAVTTMLAQSTMDELLLSSLVPGKKKDSQENFLQNHLSVMKSRRFSVALAKEFTREERAAITAHFMLPGQQPSMASFEGMLAKRTDATRQKNREFFTLSFRHPKPDIAVMVANRMSATYLKLVQEEVKEANERAAEMLRVQAEQLQSEISELEEKQRAFRLEHGIISLEEGNSLFGNRLRRIDQTRSELKITRMRLEAEVREAKEDLEKDEMPFQNPLLASFANTPELREEAGRLEAQKRVFSLRYGRNHPKMRNLEGQIASTDELLKRNFELAYRDLENQYQSSLTMEQELDEEYEETFAQGIEFGRSANQFLVVESEVDAKREALNGLLRRVSGAAMISKLPTDVMRLVDPAYIARPRLSRRKLSFLLGSMLIGTAFFGVPVVRHLFDQRLKGETDVERELGKGLIGGVPRMGRVRAADRPHVVGQNSAPEKVEPFMSIIAQIELLTSQVGPQSFLVTSTAPREGKSTIISNLAAGYAQIGRKTLLVDADMRRPSQHQWNKVKSNSGILSWAEAGCNMDDILAEDSPLGIERHDSGVYLLPASGVHRQPTQFLTSPNIKKLFEALQQRFDVILVDSPPVGLFSDALALAQCLGETILIARESRAPIDQIRRVIADVDNTPAPVLGVVLNDYSRSSVNPRLVYCDMVQNYGQRVVKRKKDAKPAPASKSLVGKLMEEDKG</sequence>
<dbReference type="InterPro" id="IPR050445">
    <property type="entry name" value="Bact_polysacc_biosynth/exp"/>
</dbReference>
<feature type="domain" description="CobQ/CobB/MinD/ParA nucleotide binding" evidence="6">
    <location>
        <begin position="560"/>
        <end position="738"/>
    </location>
</feature>
<organism evidence="7 8">
    <name type="scientific">Pelagicoccus mobilis</name>
    <dbReference type="NCBI Taxonomy" id="415221"/>
    <lineage>
        <taxon>Bacteria</taxon>
        <taxon>Pseudomonadati</taxon>
        <taxon>Verrucomicrobiota</taxon>
        <taxon>Opitutia</taxon>
        <taxon>Puniceicoccales</taxon>
        <taxon>Pelagicoccaceae</taxon>
        <taxon>Pelagicoccus</taxon>
    </lineage>
</organism>
<dbReference type="SUPFAM" id="SSF52540">
    <property type="entry name" value="P-loop containing nucleoside triphosphate hydrolases"/>
    <property type="match status" value="1"/>
</dbReference>
<evidence type="ECO:0000259" key="6">
    <source>
        <dbReference type="Pfam" id="PF01656"/>
    </source>
</evidence>
<reference evidence="7" key="1">
    <citation type="submission" date="2021-01" db="EMBL/GenBank/DDBJ databases">
        <title>Modified the classification status of verrucomicrobia.</title>
        <authorList>
            <person name="Feng X."/>
        </authorList>
    </citation>
    <scope>NUCLEOTIDE SEQUENCE</scope>
    <source>
        <strain evidence="7">KCTC 13126</strain>
    </source>
</reference>
<evidence type="ECO:0000256" key="5">
    <source>
        <dbReference type="SAM" id="Phobius"/>
    </source>
</evidence>
<dbReference type="EC" id="2.7.10.2" evidence="7"/>
<keyword evidence="5" id="KW-1133">Transmembrane helix</keyword>
<dbReference type="CDD" id="cd05387">
    <property type="entry name" value="BY-kinase"/>
    <property type="match status" value="1"/>
</dbReference>
<feature type="transmembrane region" description="Helical" evidence="5">
    <location>
        <begin position="76"/>
        <end position="93"/>
    </location>
</feature>
<protein>
    <submittedName>
        <fullName evidence="7">Polysaccharide biosynthesis tyrosine autokinase</fullName>
        <ecNumber evidence="7">2.7.10.2</ecNumber>
    </submittedName>
</protein>
<dbReference type="PANTHER" id="PTHR32309:SF31">
    <property type="entry name" value="CAPSULAR EXOPOLYSACCHARIDE FAMILY"/>
    <property type="match status" value="1"/>
</dbReference>
<evidence type="ECO:0000256" key="4">
    <source>
        <dbReference type="SAM" id="MobiDB-lite"/>
    </source>
</evidence>
<keyword evidence="5" id="KW-0472">Membrane</keyword>
<keyword evidence="7" id="KW-0808">Transferase</keyword>
<feature type="region of interest" description="Disordered" evidence="4">
    <location>
        <begin position="1"/>
        <end position="59"/>
    </location>
</feature>
<dbReference type="GO" id="GO:0004715">
    <property type="term" value="F:non-membrane spanning protein tyrosine kinase activity"/>
    <property type="evidence" value="ECO:0007669"/>
    <property type="project" value="UniProtKB-EC"/>
</dbReference>
<name>A0A934RW71_9BACT</name>
<dbReference type="PANTHER" id="PTHR32309">
    <property type="entry name" value="TYROSINE-PROTEIN KINASE"/>
    <property type="match status" value="1"/>
</dbReference>
<feature type="transmembrane region" description="Helical" evidence="5">
    <location>
        <begin position="467"/>
        <end position="486"/>
    </location>
</feature>
<evidence type="ECO:0000313" key="7">
    <source>
        <dbReference type="EMBL" id="MBK1877937.1"/>
    </source>
</evidence>
<dbReference type="InterPro" id="IPR005702">
    <property type="entry name" value="Wzc-like_C"/>
</dbReference>
<dbReference type="Pfam" id="PF01656">
    <property type="entry name" value="CbiA"/>
    <property type="match status" value="1"/>
</dbReference>
<feature type="region of interest" description="Disordered" evidence="4">
    <location>
        <begin position="760"/>
        <end position="782"/>
    </location>
</feature>
<keyword evidence="2" id="KW-0067">ATP-binding</keyword>